<evidence type="ECO:0000256" key="7">
    <source>
        <dbReference type="SAM" id="SignalP"/>
    </source>
</evidence>
<feature type="chain" id="PRO_5046839738" evidence="7">
    <location>
        <begin position="19"/>
        <end position="2224"/>
    </location>
</feature>
<accession>A0ABY4BLU8</accession>
<keyword evidence="2" id="KW-0964">Secreted</keyword>
<sequence length="2224" mass="247373">MRKLYLLFYTLASLPYFSQTILNQQETASRTVEDPNAVVLAQGFRATSATSNPFVAKIGTPANPGDQPVDSGAGSGNPSGPAGDIALKFHDTQGNIEVNGGGQLQFTLPIALPPGVKSVAPQINLVYTSGSGNGIAGYGWNISGITAISRIGKNIEKDGAIRGIQLDYSDYYSFNGQRLILKSGEYGKDGAEYVTEKFSNVKIRSVGAVSGQQWQGPEYWEVTFEDGSQAWYGATPNGGYVSARTPVEYNIVKWRDAQGNYISYSYTQANNVAVISNIQWGGNETLGKGHFNEIQLAYTGRDFKEENYVNGISLIQQRILTSITVNANGSPFKKYEIDNTFKNGTNYNFVKSITEYNSNNEAANPVTFSFPNNTQPNPEVITIPNADAFDGVKFTGDFNGDSYLDFVMSNGLVKLGAFDDNFVSISTGKHFNSDAVVVNTLLDEEGQIYNGNGIVQYESGKIVGYIFRNNNFVKVFEKLVYNQSDCQYQGGGVGCRIYSTLNEGDIDGDGISDIFLTLEREECNWVYIPGCEEKTNEIDNKSVPPCYELRCDTYPIGNFIIDLKNSNNSISTFTVASGVPNAYYATQKYMDIDGDGKVDIINISNTSYVVLEYTKVAANQYQKNVKFSGNLNEVKDTAFPVLFGDFNGDGKLDFVIPITENKSSGKDDWRFYIGTGIGFKTYVKQDFMWYHKPYTDWNNGYALIFRVHHYSISDLNHDGKSDIIHTMSKSSADIYTGTRRYYSYVIEARQQNGIDNLGNISFLSPPLKTYQGIVNDIYDLTQFTPLTAPIKSGNNQYDMYLYWKNTVVRYKSETPVIELSRINSIHQSGNNTYVEYKELLADFYKNPVKMNYPYFSFERIDQSFAVSQLRQLLPAGTRKQDFRYRSMITHLQGKGMIGFRQTARSSWYTDDLANTKIWSGVEIDPLNDGVPIKEWSIKNYTESSIFPLDISENNSQLLSFKSTQYRFDKLLNGNVVDINTLSTADKARVVSATVPVNSISKDIMKDIRSESVITYDNYYLPIQTTTNVNYGFAISTTQLNYYPPNLTGVGKDYHVGRPQSKNEQMQVYGDTKGAKEDYTYENNLLKTKKNWNRDNTGWVMETYSYDGFGNITQKKVTSSIDGNSKTDKAEFESKGRFVTKKIDNLGLETSVEYNDWGQVTKQTDPLGNILTNEYDWWGKLLKSKTNLAGTTTYTYEKNTNRDAVVTEYSADGDVKISYTNKLGQNYLSTTKKFGQGQYISSQISYDGLGRKTGTSEPYSGGYPSQWNLIKYDDYSRPIKATSFTGKIVESVYNDSQRSVTVTEKDTKPNNGTTDRFKKQTTDPLGNISSSEDLGGIIYFKYNAAGENTEANYEGNIVKTTYDAWGNKTRFEDPSNGVYQYEYSGFMGALSKSKSPKGEKTYTYNGKGQLTEQREKSKTGNATDKVINFTYNDKGLITKKYGTSLGKPYGSGIAYDQYGRVLSSYEESNGRYFMKKGITYDDKMRVTSYEKSLYSSGVLTKVTIENEYDGWSGALYRVREKPTGKILWELKETNDRGQVKKAQLGNVHIENEYDGSGFLDFVDHTSNANQSTVLYIDYTFDAVKNELKDRKTFGDFNIIEQFEYDGNNRLVNWTDPVTGAFAQNQKRNLYDNKGRITQNDQVGSFAFSPGTKKYQPIGMVLNAAGNMNYTNDLLQKISYNENNDPVYIDGLKGDVRFEYGLTSMRQRVTYGGNFLPPTPSETGTEEGRFTKYYSEDGSYEIIRNNQTGQEKHLIYIGGTPYESNIVFVKGYTESGGSFKFLHKDYLGSVLAITDEAGNKLEQRHFDAWGNLTHLKIGNGAIITDKTQISDYLANGNLLVDRGYTSHEHFVEVGLIHMNGRLYDPLLKRFLNADENIQDPHNTQNYNKYGYVLNNPLMYNDPSGELFWFAALAVALKSVFWAGVVAGAIGGAIIGSALYLGQAAITGNFSWGGFAKSFFMGALTGAVAGGLGQVFSAGGFWATVGNGALAGAGSGGVTSLINGTNFLEGLATGAVIGGAIGAVSYSINFYSKGGGKEAGARFWSGKAKLDLSKGYGAHGVDTKVLNSEIDATYVGEYKGVKVYESSVGFGKGAQSGGLTLPPNKMVVGKGAYALRDIFGDSGTYDLFTHEFGHILQAKKVGEAAFYDIIAPSSGYSATVNSYRGHNQFWTETWANQLSYDYFTNRNLPFNLLENIAKPLSQKYIDIFTKYLSIRGFSIPTSWNKIP</sequence>
<dbReference type="InterPro" id="IPR050708">
    <property type="entry name" value="T6SS_VgrG/RHS"/>
</dbReference>
<reference evidence="8 9" key="1">
    <citation type="submission" date="2022-03" db="EMBL/GenBank/DDBJ databases">
        <title>Chryseobacterium sp. isolated from particulate matters in swine house.</title>
        <authorList>
            <person name="Won M."/>
            <person name="Kim S.-J."/>
            <person name="Kwon S.-W."/>
        </authorList>
    </citation>
    <scope>NUCLEOTIDE SEQUENCE [LARGE SCALE GENOMIC DNA]</scope>
    <source>
        <strain evidence="8 9">SC2-2</strain>
    </source>
</reference>
<dbReference type="Pfam" id="PF13517">
    <property type="entry name" value="FG-GAP_3"/>
    <property type="match status" value="1"/>
</dbReference>
<feature type="region of interest" description="Disordered" evidence="5">
    <location>
        <begin position="1299"/>
        <end position="1327"/>
    </location>
</feature>
<dbReference type="SUPFAM" id="SSF69318">
    <property type="entry name" value="Integrin alpha N-terminal domain"/>
    <property type="match status" value="1"/>
</dbReference>
<evidence type="ECO:0000256" key="2">
    <source>
        <dbReference type="ARBA" id="ARBA00022525"/>
    </source>
</evidence>
<feature type="transmembrane region" description="Helical" evidence="6">
    <location>
        <begin position="1905"/>
        <end position="1938"/>
    </location>
</feature>
<keyword evidence="6" id="KW-1133">Transmembrane helix</keyword>
<evidence type="ECO:0000256" key="3">
    <source>
        <dbReference type="ARBA" id="ARBA00022729"/>
    </source>
</evidence>
<dbReference type="Pfam" id="PF03534">
    <property type="entry name" value="SpvB"/>
    <property type="match status" value="1"/>
</dbReference>
<dbReference type="InterPro" id="IPR003284">
    <property type="entry name" value="Sal_SpvB"/>
</dbReference>
<feature type="region of interest" description="Disordered" evidence="5">
    <location>
        <begin position="56"/>
        <end position="84"/>
    </location>
</feature>
<dbReference type="InterPro" id="IPR013517">
    <property type="entry name" value="FG-GAP"/>
</dbReference>
<comment type="subcellular location">
    <subcellularLocation>
        <location evidence="1">Secreted</location>
    </subcellularLocation>
</comment>
<proteinExistence type="predicted"/>
<dbReference type="InterPro" id="IPR028994">
    <property type="entry name" value="Integrin_alpha_N"/>
</dbReference>
<keyword evidence="9" id="KW-1185">Reference proteome</keyword>
<evidence type="ECO:0000256" key="4">
    <source>
        <dbReference type="ARBA" id="ARBA00023026"/>
    </source>
</evidence>
<evidence type="ECO:0000313" key="8">
    <source>
        <dbReference type="EMBL" id="UOE39864.1"/>
    </source>
</evidence>
<dbReference type="PANTHER" id="PTHR32305">
    <property type="match status" value="1"/>
</dbReference>
<evidence type="ECO:0000256" key="6">
    <source>
        <dbReference type="SAM" id="Phobius"/>
    </source>
</evidence>
<evidence type="ECO:0000256" key="1">
    <source>
        <dbReference type="ARBA" id="ARBA00004613"/>
    </source>
</evidence>
<dbReference type="PANTHER" id="PTHR32305:SF15">
    <property type="entry name" value="PROTEIN RHSA-RELATED"/>
    <property type="match status" value="1"/>
</dbReference>
<gene>
    <name evidence="8" type="ORF">MTP09_07980</name>
</gene>
<dbReference type="InterPro" id="IPR022385">
    <property type="entry name" value="Rhs_assc_core"/>
</dbReference>
<name>A0ABY4BLU8_9FLAO</name>
<dbReference type="NCBIfam" id="TIGR03696">
    <property type="entry name" value="Rhs_assc_core"/>
    <property type="match status" value="1"/>
</dbReference>
<organism evidence="8 9">
    <name type="scientific">Chryseobacterium suipulveris</name>
    <dbReference type="NCBI Taxonomy" id="2929800"/>
    <lineage>
        <taxon>Bacteria</taxon>
        <taxon>Pseudomonadati</taxon>
        <taxon>Bacteroidota</taxon>
        <taxon>Flavobacteriia</taxon>
        <taxon>Flavobacteriales</taxon>
        <taxon>Weeksellaceae</taxon>
        <taxon>Chryseobacterium group</taxon>
        <taxon>Chryseobacterium</taxon>
    </lineage>
</organism>
<evidence type="ECO:0000313" key="9">
    <source>
        <dbReference type="Proteomes" id="UP000831460"/>
    </source>
</evidence>
<keyword evidence="4" id="KW-0843">Virulence</keyword>
<dbReference type="RefSeq" id="WP_243547730.1">
    <property type="nucleotide sequence ID" value="NZ_CP094532.1"/>
</dbReference>
<keyword evidence="6" id="KW-0472">Membrane</keyword>
<feature type="signal peptide" evidence="7">
    <location>
        <begin position="1"/>
        <end position="18"/>
    </location>
</feature>
<dbReference type="Gene3D" id="2.180.10.10">
    <property type="entry name" value="RHS repeat-associated core"/>
    <property type="match status" value="1"/>
</dbReference>
<evidence type="ECO:0000256" key="5">
    <source>
        <dbReference type="SAM" id="MobiDB-lite"/>
    </source>
</evidence>
<protein>
    <submittedName>
        <fullName evidence="8">FG-GAP-like repeat-containing protein</fullName>
    </submittedName>
</protein>
<keyword evidence="3 7" id="KW-0732">Signal</keyword>
<dbReference type="Proteomes" id="UP000831460">
    <property type="component" value="Chromosome"/>
</dbReference>
<dbReference type="EMBL" id="CP094532">
    <property type="protein sequence ID" value="UOE39864.1"/>
    <property type="molecule type" value="Genomic_DNA"/>
</dbReference>
<keyword evidence="6" id="KW-0812">Transmembrane</keyword>